<accession>A0A9X0YN82</accession>
<dbReference type="Gene3D" id="2.60.120.260">
    <property type="entry name" value="Galactose-binding domain-like"/>
    <property type="match status" value="1"/>
</dbReference>
<dbReference type="RefSeq" id="WP_057778634.1">
    <property type="nucleotide sequence ID" value="NZ_JAGGJQ010000004.1"/>
</dbReference>
<name>A0A9X0YN82_9FLAO</name>
<dbReference type="EMBL" id="JAGGJQ010000004">
    <property type="protein sequence ID" value="MBP1840008.1"/>
    <property type="molecule type" value="Genomic_DNA"/>
</dbReference>
<proteinExistence type="predicted"/>
<dbReference type="PROSITE" id="PS51257">
    <property type="entry name" value="PROKAR_LIPOPROTEIN"/>
    <property type="match status" value="1"/>
</dbReference>
<keyword evidence="4" id="KW-1185">Reference proteome</keyword>
<evidence type="ECO:0000313" key="4">
    <source>
        <dbReference type="Proteomes" id="UP001231587"/>
    </source>
</evidence>
<protein>
    <submittedName>
        <fullName evidence="1">Uncharacterized protein</fullName>
    </submittedName>
</protein>
<comment type="caution">
    <text evidence="1">The sequence shown here is derived from an EMBL/GenBank/DDBJ whole genome shotgun (WGS) entry which is preliminary data.</text>
</comment>
<gene>
    <name evidence="1" type="ORF">J2Z56_001932</name>
    <name evidence="2" type="ORF">J2Z57_002055</name>
</gene>
<reference evidence="1" key="1">
    <citation type="submission" date="2021-03" db="EMBL/GenBank/DDBJ databases">
        <title>Genomic Encyclopedia of Type Strains, Phase IV (KMG-IV): sequencing the most valuable type-strain genomes for metagenomic binning, comparative biology and taxonomic classification.</title>
        <authorList>
            <person name="Goeker M."/>
        </authorList>
    </citation>
    <scope>NUCLEOTIDE SEQUENCE</scope>
    <source>
        <strain evidence="1">DSM 15523</strain>
        <strain evidence="2 4">DSM 16476</strain>
    </source>
</reference>
<dbReference type="Proteomes" id="UP001138672">
    <property type="component" value="Unassembled WGS sequence"/>
</dbReference>
<dbReference type="AlphaFoldDB" id="A0A9X0YN82"/>
<sequence length="340" mass="37878">MKKLSLLILITVLTFSCGNKKSKSESEPENITQVNPAENYSGTASITQGIATTITEDIYTCDRGRKTDVGEISSTDGKTWIVPAKTHYLNNDFPFATDLHNSCEGLNYDTAEEALANFNAANTITIDNDGETYTAYIFADNYFEMYVNGEPVGKDKVPFTQFNSSVVKFKVKKPFTIAMKLVDWEEHLGVGCEENRGKSFHAGDGGLVAVIKDAQNNIVSSTNDTWKAQTFYTAPIEDLSCVSEEGNYRYSKNCSTEGGQDGANFYALHWETPTDWMATDFDDSNWPNATTFTNKTIGVDNKPAYTNFTSIFDDPEQDAKFIWSTNVILDNEVLLRYTVE</sequence>
<evidence type="ECO:0000313" key="1">
    <source>
        <dbReference type="EMBL" id="MBP1840008.1"/>
    </source>
</evidence>
<dbReference type="Proteomes" id="UP001231587">
    <property type="component" value="Unassembled WGS sequence"/>
</dbReference>
<evidence type="ECO:0000313" key="3">
    <source>
        <dbReference type="Proteomes" id="UP001138672"/>
    </source>
</evidence>
<dbReference type="EMBL" id="JAUSUU010000005">
    <property type="protein sequence ID" value="MDQ0335607.1"/>
    <property type="molecule type" value="Genomic_DNA"/>
</dbReference>
<evidence type="ECO:0000313" key="2">
    <source>
        <dbReference type="EMBL" id="MDQ0335607.1"/>
    </source>
</evidence>
<dbReference type="OrthoDB" id="9797506at2"/>
<organism evidence="1 3">
    <name type="scientific">Formosa algae</name>
    <dbReference type="NCBI Taxonomy" id="225843"/>
    <lineage>
        <taxon>Bacteria</taxon>
        <taxon>Pseudomonadati</taxon>
        <taxon>Bacteroidota</taxon>
        <taxon>Flavobacteriia</taxon>
        <taxon>Flavobacteriales</taxon>
        <taxon>Flavobacteriaceae</taxon>
        <taxon>Formosa</taxon>
    </lineage>
</organism>